<keyword evidence="5" id="KW-1185">Reference proteome</keyword>
<feature type="signal peptide" evidence="3">
    <location>
        <begin position="1"/>
        <end position="27"/>
    </location>
</feature>
<sequence>MRTTVRLLSSAVLAVAAIGLGAPGAQAAPGAHTAVAPGQFRDVPDPYSNKNETDSGTRHSEGEGEGSGREGQGESQGQGQQHYQQPSGHVRTGVGGSVGPDTGQVAAGVAVLAAAAAGGTLLLRRRASGPQSG</sequence>
<evidence type="ECO:0000256" key="2">
    <source>
        <dbReference type="SAM" id="Phobius"/>
    </source>
</evidence>
<evidence type="ECO:0000256" key="3">
    <source>
        <dbReference type="SAM" id="SignalP"/>
    </source>
</evidence>
<feature type="compositionally biased region" description="Low complexity" evidence="1">
    <location>
        <begin position="73"/>
        <end position="88"/>
    </location>
</feature>
<dbReference type="Proteomes" id="UP001291653">
    <property type="component" value="Unassembled WGS sequence"/>
</dbReference>
<feature type="compositionally biased region" description="Basic and acidic residues" evidence="1">
    <location>
        <begin position="51"/>
        <end position="72"/>
    </location>
</feature>
<evidence type="ECO:0008006" key="6">
    <source>
        <dbReference type="Google" id="ProtNLM"/>
    </source>
</evidence>
<feature type="compositionally biased region" description="Low complexity" evidence="1">
    <location>
        <begin position="25"/>
        <end position="38"/>
    </location>
</feature>
<organism evidence="4 5">
    <name type="scientific">Streptomyces yaizuensis</name>
    <dbReference type="NCBI Taxonomy" id="2989713"/>
    <lineage>
        <taxon>Bacteria</taxon>
        <taxon>Bacillati</taxon>
        <taxon>Actinomycetota</taxon>
        <taxon>Actinomycetes</taxon>
        <taxon>Kitasatosporales</taxon>
        <taxon>Streptomycetaceae</taxon>
        <taxon>Streptomyces</taxon>
    </lineage>
</organism>
<feature type="chain" id="PRO_5046224269" description="LPXTG cell wall anchor domain-containing protein" evidence="3">
    <location>
        <begin position="28"/>
        <end position="133"/>
    </location>
</feature>
<dbReference type="RefSeq" id="WP_323445900.1">
    <property type="nucleotide sequence ID" value="NZ_BSBI01000002.1"/>
</dbReference>
<keyword evidence="2" id="KW-1133">Transmembrane helix</keyword>
<reference evidence="4 5" key="1">
    <citation type="submission" date="2022-10" db="EMBL/GenBank/DDBJ databases">
        <title>Draft genome sequence of Streptomyces sp. YSPA8.</title>
        <authorList>
            <person name="Moriuchi R."/>
            <person name="Dohra H."/>
            <person name="Yamamura H."/>
            <person name="Kodani S."/>
        </authorList>
    </citation>
    <scope>NUCLEOTIDE SEQUENCE [LARGE SCALE GENOMIC DNA]</scope>
    <source>
        <strain evidence="4 5">YSPA8</strain>
    </source>
</reference>
<name>A0ABQ5NU85_9ACTN</name>
<dbReference type="EMBL" id="BSBI01000002">
    <property type="protein sequence ID" value="GLF93817.1"/>
    <property type="molecule type" value="Genomic_DNA"/>
</dbReference>
<accession>A0ABQ5NU85</accession>
<comment type="caution">
    <text evidence="4">The sequence shown here is derived from an EMBL/GenBank/DDBJ whole genome shotgun (WGS) entry which is preliminary data.</text>
</comment>
<evidence type="ECO:0000313" key="4">
    <source>
        <dbReference type="EMBL" id="GLF93817.1"/>
    </source>
</evidence>
<keyword evidence="2" id="KW-0812">Transmembrane</keyword>
<feature type="transmembrane region" description="Helical" evidence="2">
    <location>
        <begin position="105"/>
        <end position="123"/>
    </location>
</feature>
<keyword evidence="3" id="KW-0732">Signal</keyword>
<protein>
    <recommendedName>
        <fullName evidence="6">LPXTG cell wall anchor domain-containing protein</fullName>
    </recommendedName>
</protein>
<gene>
    <name evidence="4" type="ORF">SYYSPA8_05990</name>
</gene>
<feature type="region of interest" description="Disordered" evidence="1">
    <location>
        <begin position="25"/>
        <end position="103"/>
    </location>
</feature>
<evidence type="ECO:0000313" key="5">
    <source>
        <dbReference type="Proteomes" id="UP001291653"/>
    </source>
</evidence>
<evidence type="ECO:0000256" key="1">
    <source>
        <dbReference type="SAM" id="MobiDB-lite"/>
    </source>
</evidence>
<keyword evidence="2" id="KW-0472">Membrane</keyword>
<proteinExistence type="predicted"/>